<comment type="caution">
    <text evidence="2">The sequence shown here is derived from an EMBL/GenBank/DDBJ whole genome shotgun (WGS) entry which is preliminary data.</text>
</comment>
<feature type="transmembrane region" description="Helical" evidence="1">
    <location>
        <begin position="22"/>
        <end position="48"/>
    </location>
</feature>
<dbReference type="AlphaFoldDB" id="A0A1G2CCC9"/>
<sequence length="70" mass="7649">MDDTEKLYLLADRLLWSALAELVFAIVLVLLHSVASALIIMIVGIAAAGTAKFLFLRHAQLVENEKGGKR</sequence>
<organism evidence="2 3">
    <name type="scientific">Candidatus Liptonbacteria bacterium RIFCSPLOWO2_01_FULL_52_25</name>
    <dbReference type="NCBI Taxonomy" id="1798650"/>
    <lineage>
        <taxon>Bacteria</taxon>
        <taxon>Candidatus Liptoniibacteriota</taxon>
    </lineage>
</organism>
<keyword evidence="1" id="KW-1133">Transmembrane helix</keyword>
<accession>A0A1G2CCC9</accession>
<evidence type="ECO:0000313" key="2">
    <source>
        <dbReference type="EMBL" id="OGY99042.1"/>
    </source>
</evidence>
<name>A0A1G2CCC9_9BACT</name>
<evidence type="ECO:0000256" key="1">
    <source>
        <dbReference type="SAM" id="Phobius"/>
    </source>
</evidence>
<dbReference type="STRING" id="1798650.A2945_02810"/>
<proteinExistence type="predicted"/>
<protein>
    <submittedName>
        <fullName evidence="2">Uncharacterized protein</fullName>
    </submittedName>
</protein>
<reference evidence="2 3" key="1">
    <citation type="journal article" date="2016" name="Nat. Commun.">
        <title>Thousands of microbial genomes shed light on interconnected biogeochemical processes in an aquifer system.</title>
        <authorList>
            <person name="Anantharaman K."/>
            <person name="Brown C.T."/>
            <person name="Hug L.A."/>
            <person name="Sharon I."/>
            <person name="Castelle C.J."/>
            <person name="Probst A.J."/>
            <person name="Thomas B.C."/>
            <person name="Singh A."/>
            <person name="Wilkins M.J."/>
            <person name="Karaoz U."/>
            <person name="Brodie E.L."/>
            <person name="Williams K.H."/>
            <person name="Hubbard S.S."/>
            <person name="Banfield J.F."/>
        </authorList>
    </citation>
    <scope>NUCLEOTIDE SEQUENCE [LARGE SCALE GENOMIC DNA]</scope>
</reference>
<gene>
    <name evidence="2" type="ORF">A2945_02810</name>
</gene>
<evidence type="ECO:0000313" key="3">
    <source>
        <dbReference type="Proteomes" id="UP000178880"/>
    </source>
</evidence>
<dbReference type="Proteomes" id="UP000178880">
    <property type="component" value="Unassembled WGS sequence"/>
</dbReference>
<dbReference type="EMBL" id="MHLA01000024">
    <property type="protein sequence ID" value="OGY99042.1"/>
    <property type="molecule type" value="Genomic_DNA"/>
</dbReference>
<keyword evidence="1" id="KW-0812">Transmembrane</keyword>
<keyword evidence="1" id="KW-0472">Membrane</keyword>